<dbReference type="AlphaFoldDB" id="A0A1C9I1L4"/>
<name>A0A1C9I1L4_RHILT</name>
<reference evidence="1" key="2">
    <citation type="journal article" date="2016" name="Front. Microbiol.">
        <title>The Regulatory Protein RosR Affects Rhizobium leguminosarum bv. trifolii Protein Profiles, Cell Surface Properties, and Symbiosis with Clover.</title>
        <authorList>
            <person name="Rachwal K."/>
            <person name="Boguszewska A."/>
            <person name="Kopcinska J."/>
            <person name="Karas M."/>
            <person name="Tchorzewski M."/>
            <person name="Janczarek M."/>
        </authorList>
    </citation>
    <scope>NUCLEOTIDE SEQUENCE</scope>
    <source>
        <strain evidence="1">Rt24.2</strain>
    </source>
</reference>
<sequence>MQFSKSFIITTKETSCIFCEILSIGVSIAGASARRITSDCTSVSVLFSFLARKLEPWPPRSSVLLCVERIPHHKHSVRRQGTRSSHGWYNCVLRAKSSENLATLLPDAGILFAGSRPVTSPDDAGVVAVACIVPLQHLVCNARVRALGARAPLDTCSRRAILPDLAFCDPGVAVPSFSEIMRRTCFLHRTLPGLRICPRQG</sequence>
<dbReference type="EMBL" id="KX490308">
    <property type="protein sequence ID" value="AOO92672.1"/>
    <property type="molecule type" value="Genomic_DNA"/>
</dbReference>
<reference evidence="1" key="1">
    <citation type="journal article" date="2015" name="BMC Genomics">
        <title>Transcriptome profiling of a Rhizobium leguminosarum bv. trifolii rosR mutant reveals the role of the transcriptional regulator RosR in motility, synthesis of cell-surface components, and other cellular processes.</title>
        <authorList>
            <person name="Rachwal K."/>
            <person name="Matczynska E."/>
            <person name="Janczarek M."/>
        </authorList>
    </citation>
    <scope>NUCLEOTIDE SEQUENCE</scope>
    <source>
        <strain evidence="1">Rt24.2</strain>
    </source>
</reference>
<proteinExistence type="predicted"/>
<organism evidence="1">
    <name type="scientific">Rhizobium leguminosarum bv. trifolii</name>
    <dbReference type="NCBI Taxonomy" id="386"/>
    <lineage>
        <taxon>Bacteria</taxon>
        <taxon>Pseudomonadati</taxon>
        <taxon>Pseudomonadota</taxon>
        <taxon>Alphaproteobacteria</taxon>
        <taxon>Hyphomicrobiales</taxon>
        <taxon>Rhizobiaceae</taxon>
        <taxon>Rhizobium/Agrobacterium group</taxon>
        <taxon>Rhizobium</taxon>
    </lineage>
</organism>
<evidence type="ECO:0000313" key="1">
    <source>
        <dbReference type="EMBL" id="AOO92672.1"/>
    </source>
</evidence>
<protein>
    <submittedName>
        <fullName evidence="1">Uncharacterized protein</fullName>
    </submittedName>
</protein>
<accession>A0A1C9I1L4</accession>